<dbReference type="STRING" id="1465490.SAMN05444277_101966"/>
<reference evidence="4 5" key="1">
    <citation type="submission" date="2016-10" db="EMBL/GenBank/DDBJ databases">
        <authorList>
            <person name="de Groot N.N."/>
        </authorList>
    </citation>
    <scope>NUCLEOTIDE SEQUENCE [LARGE SCALE GENOMIC DNA]</scope>
    <source>
        <strain evidence="4 5">DSM 28286</strain>
    </source>
</reference>
<evidence type="ECO:0000256" key="2">
    <source>
        <dbReference type="ARBA" id="ARBA00023033"/>
    </source>
</evidence>
<dbReference type="RefSeq" id="WP_090655059.1">
    <property type="nucleotide sequence ID" value="NZ_FOXQ01000001.1"/>
</dbReference>
<dbReference type="OrthoDB" id="9776438at2"/>
<dbReference type="NCBIfam" id="TIGR03858">
    <property type="entry name" value="LLM_2I7G"/>
    <property type="match status" value="1"/>
</dbReference>
<dbReference type="Gene3D" id="3.20.20.30">
    <property type="entry name" value="Luciferase-like domain"/>
    <property type="match status" value="1"/>
</dbReference>
<gene>
    <name evidence="4" type="ORF">SAMN05444277_101966</name>
</gene>
<evidence type="ECO:0000313" key="4">
    <source>
        <dbReference type="EMBL" id="SFP74691.1"/>
    </source>
</evidence>
<dbReference type="InterPro" id="IPR050766">
    <property type="entry name" value="Bact_Lucif_Oxidored"/>
</dbReference>
<evidence type="ECO:0000256" key="1">
    <source>
        <dbReference type="ARBA" id="ARBA00023002"/>
    </source>
</evidence>
<dbReference type="EMBL" id="FOXQ01000001">
    <property type="protein sequence ID" value="SFP74691.1"/>
    <property type="molecule type" value="Genomic_DNA"/>
</dbReference>
<feature type="domain" description="Luciferase-like" evidence="3">
    <location>
        <begin position="1"/>
        <end position="297"/>
    </location>
</feature>
<keyword evidence="5" id="KW-1185">Reference proteome</keyword>
<accession>A0A1I5SVL5</accession>
<name>A0A1I5SVL5_9BACT</name>
<dbReference type="GO" id="GO:0016705">
    <property type="term" value="F:oxidoreductase activity, acting on paired donors, with incorporation or reduction of molecular oxygen"/>
    <property type="evidence" value="ECO:0007669"/>
    <property type="project" value="InterPro"/>
</dbReference>
<proteinExistence type="predicted"/>
<dbReference type="PANTHER" id="PTHR30137:SF8">
    <property type="entry name" value="BLR5498 PROTEIN"/>
    <property type="match status" value="1"/>
</dbReference>
<keyword evidence="2" id="KW-0503">Monooxygenase</keyword>
<dbReference type="AlphaFoldDB" id="A0A1I5SVL5"/>
<protein>
    <submittedName>
        <fullName evidence="4">Probable oxidoreductase, LLM family</fullName>
    </submittedName>
</protein>
<dbReference type="Pfam" id="PF00296">
    <property type="entry name" value="Bac_luciferase"/>
    <property type="match status" value="1"/>
</dbReference>
<dbReference type="GO" id="GO:0004497">
    <property type="term" value="F:monooxygenase activity"/>
    <property type="evidence" value="ECO:0007669"/>
    <property type="project" value="UniProtKB-KW"/>
</dbReference>
<dbReference type="InterPro" id="IPR022290">
    <property type="entry name" value="LLM_Atu2307-like"/>
</dbReference>
<dbReference type="SUPFAM" id="SSF51679">
    <property type="entry name" value="Bacterial luciferase-like"/>
    <property type="match status" value="1"/>
</dbReference>
<dbReference type="InterPro" id="IPR036661">
    <property type="entry name" value="Luciferase-like_sf"/>
</dbReference>
<keyword evidence="1" id="KW-0560">Oxidoreductase</keyword>
<dbReference type="InterPro" id="IPR011251">
    <property type="entry name" value="Luciferase-like_dom"/>
</dbReference>
<dbReference type="Proteomes" id="UP000199031">
    <property type="component" value="Unassembled WGS sequence"/>
</dbReference>
<evidence type="ECO:0000313" key="5">
    <source>
        <dbReference type="Proteomes" id="UP000199031"/>
    </source>
</evidence>
<organism evidence="4 5">
    <name type="scientific">Parafilimonas terrae</name>
    <dbReference type="NCBI Taxonomy" id="1465490"/>
    <lineage>
        <taxon>Bacteria</taxon>
        <taxon>Pseudomonadati</taxon>
        <taxon>Bacteroidota</taxon>
        <taxon>Chitinophagia</taxon>
        <taxon>Chitinophagales</taxon>
        <taxon>Chitinophagaceae</taxon>
        <taxon>Parafilimonas</taxon>
    </lineage>
</organism>
<sequence>MEFGISTFGEIVPDHKAGNAENAHRRIQDLLDEAKLADTIGLDVFALGEHHRPDYIVSSPEMVLAGAATITKSIRFISAVTVLSSSDPVRVFQNFATLDLISNGRAEIMAGRGSFIESFPLFGYNLDDYDELFIEKLDLLLNINRQERVTWKGTHRASISNLGIYPRPLQQQLPIWIAVGGTPASVIRAGSLNLPLTIAILGGSPVQFTQLTNLYRNAAKKAGHDESKLQLCINEHLYVADTSEQARDEFWVIYGRMMNKIGQERGWSPMNKQQFEYLCQPEGPLLVGSVKEVADKLIYQYKLFNNTRFLAQVIHGDIPQEKIMRSIELFGKEVVPAVKAAMPSA</sequence>
<evidence type="ECO:0000259" key="3">
    <source>
        <dbReference type="Pfam" id="PF00296"/>
    </source>
</evidence>
<dbReference type="PANTHER" id="PTHR30137">
    <property type="entry name" value="LUCIFERASE-LIKE MONOOXYGENASE"/>
    <property type="match status" value="1"/>
</dbReference>
<dbReference type="GO" id="GO:0005829">
    <property type="term" value="C:cytosol"/>
    <property type="evidence" value="ECO:0007669"/>
    <property type="project" value="TreeGrafter"/>
</dbReference>